<feature type="signal peptide" evidence="2">
    <location>
        <begin position="1"/>
        <end position="25"/>
    </location>
</feature>
<dbReference type="Pfam" id="PF00059">
    <property type="entry name" value="Lectin_C"/>
    <property type="match status" value="1"/>
</dbReference>
<dbReference type="GO" id="GO:0004553">
    <property type="term" value="F:hydrolase activity, hydrolyzing O-glycosyl compounds"/>
    <property type="evidence" value="ECO:0007669"/>
    <property type="project" value="InterPro"/>
</dbReference>
<dbReference type="Gene3D" id="2.60.40.290">
    <property type="match status" value="1"/>
</dbReference>
<evidence type="ECO:0000256" key="1">
    <source>
        <dbReference type="SAM" id="Phobius"/>
    </source>
</evidence>
<gene>
    <name evidence="4" type="ORF">MNOR_LOCUS8297</name>
</gene>
<dbReference type="SUPFAM" id="SSF49384">
    <property type="entry name" value="Carbohydrate-binding domain"/>
    <property type="match status" value="1"/>
</dbReference>
<keyword evidence="1" id="KW-0812">Transmembrane</keyword>
<dbReference type="InterPro" id="IPR012291">
    <property type="entry name" value="CBM2_carb-bd_dom_sf"/>
</dbReference>
<dbReference type="CDD" id="cd00037">
    <property type="entry name" value="CLECT"/>
    <property type="match status" value="1"/>
</dbReference>
<keyword evidence="1" id="KW-0472">Membrane</keyword>
<evidence type="ECO:0000259" key="3">
    <source>
        <dbReference type="PROSITE" id="PS50041"/>
    </source>
</evidence>
<feature type="domain" description="C-type lectin" evidence="3">
    <location>
        <begin position="53"/>
        <end position="170"/>
    </location>
</feature>
<organism evidence="4 5">
    <name type="scientific">Meganyctiphanes norvegica</name>
    <name type="common">Northern krill</name>
    <name type="synonym">Thysanopoda norvegica</name>
    <dbReference type="NCBI Taxonomy" id="48144"/>
    <lineage>
        <taxon>Eukaryota</taxon>
        <taxon>Metazoa</taxon>
        <taxon>Ecdysozoa</taxon>
        <taxon>Arthropoda</taxon>
        <taxon>Crustacea</taxon>
        <taxon>Multicrustacea</taxon>
        <taxon>Malacostraca</taxon>
        <taxon>Eumalacostraca</taxon>
        <taxon>Eucarida</taxon>
        <taxon>Euphausiacea</taxon>
        <taxon>Euphausiidae</taxon>
        <taxon>Meganyctiphanes</taxon>
    </lineage>
</organism>
<feature type="non-terminal residue" evidence="4">
    <location>
        <position position="318"/>
    </location>
</feature>
<dbReference type="InterPro" id="IPR008965">
    <property type="entry name" value="CBM2/CBM3_carb-bd_dom_sf"/>
</dbReference>
<dbReference type="PROSITE" id="PS50041">
    <property type="entry name" value="C_TYPE_LECTIN_2"/>
    <property type="match status" value="1"/>
</dbReference>
<name>A0AAV2Q580_MEGNR</name>
<dbReference type="SMART" id="SM00034">
    <property type="entry name" value="CLECT"/>
    <property type="match status" value="1"/>
</dbReference>
<evidence type="ECO:0000256" key="2">
    <source>
        <dbReference type="SAM" id="SignalP"/>
    </source>
</evidence>
<dbReference type="AlphaFoldDB" id="A0AAV2Q580"/>
<evidence type="ECO:0000313" key="5">
    <source>
        <dbReference type="Proteomes" id="UP001497623"/>
    </source>
</evidence>
<comment type="caution">
    <text evidence="4">The sequence shown here is derived from an EMBL/GenBank/DDBJ whole genome shotgun (WGS) entry which is preliminary data.</text>
</comment>
<feature type="transmembrane region" description="Helical" evidence="1">
    <location>
        <begin position="101"/>
        <end position="122"/>
    </location>
</feature>
<dbReference type="Gene3D" id="3.10.100.10">
    <property type="entry name" value="Mannose-Binding Protein A, subunit A"/>
    <property type="match status" value="1"/>
</dbReference>
<dbReference type="EMBL" id="CAXKWB010003825">
    <property type="protein sequence ID" value="CAL4070550.1"/>
    <property type="molecule type" value="Genomic_DNA"/>
</dbReference>
<reference evidence="4 5" key="1">
    <citation type="submission" date="2024-05" db="EMBL/GenBank/DDBJ databases">
        <authorList>
            <person name="Wallberg A."/>
        </authorList>
    </citation>
    <scope>NUCLEOTIDE SEQUENCE [LARGE SCALE GENOMIC DNA]</scope>
</reference>
<dbReference type="InterPro" id="IPR016187">
    <property type="entry name" value="CTDL_fold"/>
</dbReference>
<feature type="chain" id="PRO_5043920780" description="C-type lectin domain-containing protein" evidence="2">
    <location>
        <begin position="26"/>
        <end position="318"/>
    </location>
</feature>
<proteinExistence type="predicted"/>
<feature type="non-terminal residue" evidence="4">
    <location>
        <position position="1"/>
    </location>
</feature>
<accession>A0AAV2Q580</accession>
<dbReference type="InterPro" id="IPR001304">
    <property type="entry name" value="C-type_lectin-like"/>
</dbReference>
<dbReference type="Proteomes" id="UP001497623">
    <property type="component" value="Unassembled WGS sequence"/>
</dbReference>
<sequence>CSAIMQITVATLVIVILVVSNTVESARVPSNNIQERKKRQVKNGGQCDSGVHIGGDCLSFSEETLDWYEAGAACASRGGVLASLAYLDAVLKYTKEHYADVFFCISGHLIPFIFILLCTWLWQTGEPLGEQFPWGAGEPNSWEGEDCLEIKGNAGYNNHYCYFKKRYICEAPSPSPVPTTDAQTGVPTPAPTPAVTLAPTHGTTLDPRTASPSVLGCPIFKLSTRWDSNVQGDLNLIFPNTVSSWTLELTFSESLSEFQVYTIEKDTSSGSKFTLTPFNWNSKQDAGSSLTVFIWITYSGTETPQLTSAKLDGQELCS</sequence>
<dbReference type="GO" id="GO:0030247">
    <property type="term" value="F:polysaccharide binding"/>
    <property type="evidence" value="ECO:0007669"/>
    <property type="project" value="InterPro"/>
</dbReference>
<keyword evidence="5" id="KW-1185">Reference proteome</keyword>
<keyword evidence="1" id="KW-1133">Transmembrane helix</keyword>
<protein>
    <recommendedName>
        <fullName evidence="3">C-type lectin domain-containing protein</fullName>
    </recommendedName>
</protein>
<evidence type="ECO:0000313" key="4">
    <source>
        <dbReference type="EMBL" id="CAL4070550.1"/>
    </source>
</evidence>
<keyword evidence="2" id="KW-0732">Signal</keyword>
<dbReference type="SUPFAM" id="SSF56436">
    <property type="entry name" value="C-type lectin-like"/>
    <property type="match status" value="1"/>
</dbReference>
<dbReference type="InterPro" id="IPR016186">
    <property type="entry name" value="C-type_lectin-like/link_sf"/>
</dbReference>